<keyword evidence="3" id="KW-1185">Reference proteome</keyword>
<proteinExistence type="predicted"/>
<reference evidence="2 3" key="1">
    <citation type="submission" date="2018-11" db="EMBL/GenBank/DDBJ databases">
        <title>Genomic Encyclopedia of Type Strains, Phase IV (KMG-IV): sequencing the most valuable type-strain genomes for metagenomic binning, comparative biology and taxonomic classification.</title>
        <authorList>
            <person name="Goeker M."/>
        </authorList>
    </citation>
    <scope>NUCLEOTIDE SEQUENCE [LARGE SCALE GENOMIC DNA]</scope>
    <source>
        <strain evidence="2 3">DSM 21945</strain>
    </source>
</reference>
<evidence type="ECO:0000313" key="2">
    <source>
        <dbReference type="EMBL" id="ROQ24273.1"/>
    </source>
</evidence>
<dbReference type="STRING" id="584787.GCA_001247655_00651"/>
<dbReference type="Proteomes" id="UP000268033">
    <property type="component" value="Unassembled WGS sequence"/>
</dbReference>
<gene>
    <name evidence="2" type="ORF">EDC28_107155</name>
</gene>
<dbReference type="PANTHER" id="PTHR16255:SF1">
    <property type="entry name" value="REQUIRED FOR MEIOTIC NUCLEAR DIVISION PROTEIN 1 HOMOLOG"/>
    <property type="match status" value="1"/>
</dbReference>
<dbReference type="InterPro" id="IPR051624">
    <property type="entry name" value="RMD1/Sad1-interacting"/>
</dbReference>
<evidence type="ECO:0000313" key="3">
    <source>
        <dbReference type="Proteomes" id="UP000268033"/>
    </source>
</evidence>
<feature type="domain" description="DUF155" evidence="1">
    <location>
        <begin position="47"/>
        <end position="215"/>
    </location>
</feature>
<evidence type="ECO:0000259" key="1">
    <source>
        <dbReference type="Pfam" id="PF02582"/>
    </source>
</evidence>
<dbReference type="RefSeq" id="WP_170164132.1">
    <property type="nucleotide sequence ID" value="NZ_RJUL01000007.1"/>
</dbReference>
<dbReference type="PANTHER" id="PTHR16255">
    <property type="entry name" value="REQUIRED FOR MEIOTIC NUCLEAR DIVISION PROTEIN 1 HOMOLOG"/>
    <property type="match status" value="1"/>
</dbReference>
<sequence length="264" mass="30338">MSHSACFSYCLGDRFDLDVLSPKLATIGQVQRLRDAFLVKMRQGECVVFHYGVLVCWGIEEDNALAICKELGPAVEGPIRATRDEISFAGNPQLDRLTIKHDHFQFPEDDPLHKLAVSHALAQSVKLEAFEEQVAATIKETSPIPETLASKGKIRLPRRKLAVLRGRLYLAKSQVNLHFDLLDKPDFFWDHPELDPYYNLTRANQELDSRLEILNKRLEVIGELLEILADEEHHKHSSFLEWIVIWLISSEILIFIFHDYLGWI</sequence>
<dbReference type="Pfam" id="PF02582">
    <property type="entry name" value="DUF155"/>
    <property type="match status" value="1"/>
</dbReference>
<dbReference type="EMBL" id="RJUL01000007">
    <property type="protein sequence ID" value="ROQ24273.1"/>
    <property type="molecule type" value="Genomic_DNA"/>
</dbReference>
<dbReference type="AlphaFoldDB" id="A0A3N1P6X4"/>
<organism evidence="2 3">
    <name type="scientific">Gallaecimonas pentaromativorans</name>
    <dbReference type="NCBI Taxonomy" id="584787"/>
    <lineage>
        <taxon>Bacteria</taxon>
        <taxon>Pseudomonadati</taxon>
        <taxon>Pseudomonadota</taxon>
        <taxon>Gammaproteobacteria</taxon>
        <taxon>Enterobacterales</taxon>
        <taxon>Gallaecimonadaceae</taxon>
        <taxon>Gallaecimonas</taxon>
    </lineage>
</organism>
<accession>A0A3N1P6X4</accession>
<comment type="caution">
    <text evidence="2">The sequence shown here is derived from an EMBL/GenBank/DDBJ whole genome shotgun (WGS) entry which is preliminary data.</text>
</comment>
<name>A0A3N1P6X4_9GAMM</name>
<dbReference type="InterPro" id="IPR003734">
    <property type="entry name" value="DUF155"/>
</dbReference>
<protein>
    <submittedName>
        <fullName evidence="2">Putative Rmd1/YagE family protein</fullName>
    </submittedName>
</protein>